<feature type="domain" description="Methyltransferase FkbM" evidence="1">
    <location>
        <begin position="84"/>
        <end position="251"/>
    </location>
</feature>
<keyword evidence="3" id="KW-1185">Reference proteome</keyword>
<keyword evidence="2" id="KW-0489">Methyltransferase</keyword>
<dbReference type="Gene3D" id="3.40.50.150">
    <property type="entry name" value="Vaccinia Virus protein VP39"/>
    <property type="match status" value="1"/>
</dbReference>
<organism evidence="2 3">
    <name type="scientific">Micromonospora halophytica</name>
    <dbReference type="NCBI Taxonomy" id="47864"/>
    <lineage>
        <taxon>Bacteria</taxon>
        <taxon>Bacillati</taxon>
        <taxon>Actinomycetota</taxon>
        <taxon>Actinomycetes</taxon>
        <taxon>Micromonosporales</taxon>
        <taxon>Micromonosporaceae</taxon>
        <taxon>Micromonospora</taxon>
    </lineage>
</organism>
<dbReference type="SUPFAM" id="SSF53335">
    <property type="entry name" value="S-adenosyl-L-methionine-dependent methyltransferases"/>
    <property type="match status" value="1"/>
</dbReference>
<dbReference type="STRING" id="47864.GA0070560_11378"/>
<dbReference type="NCBIfam" id="TIGR01444">
    <property type="entry name" value="fkbM_fam"/>
    <property type="match status" value="1"/>
</dbReference>
<dbReference type="InterPro" id="IPR052514">
    <property type="entry name" value="SAM-dependent_MTase"/>
</dbReference>
<dbReference type="GO" id="GO:0032259">
    <property type="term" value="P:methylation"/>
    <property type="evidence" value="ECO:0007669"/>
    <property type="project" value="UniProtKB-KW"/>
</dbReference>
<dbReference type="InterPro" id="IPR006342">
    <property type="entry name" value="FkbM_mtfrase"/>
</dbReference>
<dbReference type="Pfam" id="PF05050">
    <property type="entry name" value="Methyltransf_21"/>
    <property type="match status" value="1"/>
</dbReference>
<accession>A0A1C5ILH9</accession>
<protein>
    <submittedName>
        <fullName evidence="2">Methyltransferase, FkbM family</fullName>
    </submittedName>
</protein>
<dbReference type="OrthoDB" id="3338469at2"/>
<dbReference type="AlphaFoldDB" id="A0A1C5ILH9"/>
<dbReference type="PANTHER" id="PTHR34203">
    <property type="entry name" value="METHYLTRANSFERASE, FKBM FAMILY PROTEIN"/>
    <property type="match status" value="1"/>
</dbReference>
<name>A0A1C5ILH9_9ACTN</name>
<evidence type="ECO:0000259" key="1">
    <source>
        <dbReference type="Pfam" id="PF05050"/>
    </source>
</evidence>
<reference evidence="3" key="1">
    <citation type="submission" date="2016-06" db="EMBL/GenBank/DDBJ databases">
        <authorList>
            <person name="Varghese N."/>
        </authorList>
    </citation>
    <scope>NUCLEOTIDE SEQUENCE [LARGE SCALE GENOMIC DNA]</scope>
    <source>
        <strain evidence="3">DSM 43171</strain>
    </source>
</reference>
<dbReference type="GO" id="GO:0008168">
    <property type="term" value="F:methyltransferase activity"/>
    <property type="evidence" value="ECO:0007669"/>
    <property type="project" value="UniProtKB-KW"/>
</dbReference>
<evidence type="ECO:0000313" key="2">
    <source>
        <dbReference type="EMBL" id="SCG59197.1"/>
    </source>
</evidence>
<dbReference type="Proteomes" id="UP000199408">
    <property type="component" value="Unassembled WGS sequence"/>
</dbReference>
<dbReference type="PANTHER" id="PTHR34203:SF15">
    <property type="entry name" value="SLL1173 PROTEIN"/>
    <property type="match status" value="1"/>
</dbReference>
<dbReference type="InterPro" id="IPR029063">
    <property type="entry name" value="SAM-dependent_MTases_sf"/>
</dbReference>
<proteinExistence type="predicted"/>
<gene>
    <name evidence="2" type="ORF">GA0070560_11378</name>
</gene>
<sequence length="287" mass="31766">MVGRRLSALLHRPYSNAYPTTARLRRWRHRNRAKLSRGRTFWGDHLQVRLPDEISIAIRRHGFIEYELSAFFLRHLRTGMTFLDVGAHLGYFTVMAARCVGPSGRVVSFEPTPTTYALLAANTAAFSHVTTVDAAVWSSPGTLRLTDHGVGYSPYNSAFRSRLPEAVRQRVATTVHEVPAVTLDGIVAEQGLTPDVVKVDAESAERDVLEGMRGLLTGARPVVTVEVGDLDVPGAARSTDLVAMLAGYDYRAYELRDGVPHAHRPRASYEYDNLVFVATEKGHLLDV</sequence>
<keyword evidence="2" id="KW-0808">Transferase</keyword>
<dbReference type="EMBL" id="FMDN01000013">
    <property type="protein sequence ID" value="SCG59197.1"/>
    <property type="molecule type" value="Genomic_DNA"/>
</dbReference>
<evidence type="ECO:0000313" key="3">
    <source>
        <dbReference type="Proteomes" id="UP000199408"/>
    </source>
</evidence>